<comment type="caution">
    <text evidence="1">The sequence shown here is derived from an EMBL/GenBank/DDBJ whole genome shotgun (WGS) entry which is preliminary data.</text>
</comment>
<proteinExistence type="predicted"/>
<dbReference type="AlphaFoldDB" id="X0UDL0"/>
<dbReference type="EMBL" id="BARS01010912">
    <property type="protein sequence ID" value="GAF98452.1"/>
    <property type="molecule type" value="Genomic_DNA"/>
</dbReference>
<evidence type="ECO:0000313" key="1">
    <source>
        <dbReference type="EMBL" id="GAF98452.1"/>
    </source>
</evidence>
<organism evidence="1">
    <name type="scientific">marine sediment metagenome</name>
    <dbReference type="NCBI Taxonomy" id="412755"/>
    <lineage>
        <taxon>unclassified sequences</taxon>
        <taxon>metagenomes</taxon>
        <taxon>ecological metagenomes</taxon>
    </lineage>
</organism>
<name>X0UDL0_9ZZZZ</name>
<reference evidence="1" key="1">
    <citation type="journal article" date="2014" name="Front. Microbiol.">
        <title>High frequency of phylogenetically diverse reductive dehalogenase-homologous genes in deep subseafloor sedimentary metagenomes.</title>
        <authorList>
            <person name="Kawai M."/>
            <person name="Futagami T."/>
            <person name="Toyoda A."/>
            <person name="Takaki Y."/>
            <person name="Nishi S."/>
            <person name="Hori S."/>
            <person name="Arai W."/>
            <person name="Tsubouchi T."/>
            <person name="Morono Y."/>
            <person name="Uchiyama I."/>
            <person name="Ito T."/>
            <person name="Fujiyama A."/>
            <person name="Inagaki F."/>
            <person name="Takami H."/>
        </authorList>
    </citation>
    <scope>NUCLEOTIDE SEQUENCE</scope>
    <source>
        <strain evidence="1">Expedition CK06-06</strain>
    </source>
</reference>
<sequence>MTRTKEQLYRALLKANGIIAEMVRNPPECSDCIQKDEYHTMKDQRIKAMGENMSKYAKENRLVRTFLKEIL</sequence>
<accession>X0UDL0</accession>
<gene>
    <name evidence="1" type="ORF">S01H1_20053</name>
</gene>
<protein>
    <submittedName>
        <fullName evidence="1">Uncharacterized protein</fullName>
    </submittedName>
</protein>